<dbReference type="InterPro" id="IPR028745">
    <property type="entry name" value="AKAP9/Pericentrin"/>
</dbReference>
<name>A0AAW0WAZ9_CHEQU</name>
<evidence type="ECO:0000313" key="8">
    <source>
        <dbReference type="EMBL" id="KAK8727550.1"/>
    </source>
</evidence>
<dbReference type="PANTHER" id="PTHR44981">
    <property type="entry name" value="PERICENTRIN-LIKE PROTEIN, ISOFORM F"/>
    <property type="match status" value="1"/>
</dbReference>
<proteinExistence type="predicted"/>
<keyword evidence="4 6" id="KW-0175">Coiled coil</keyword>
<dbReference type="EMBL" id="JARKIK010000075">
    <property type="protein sequence ID" value="KAK8727550.1"/>
    <property type="molecule type" value="Genomic_DNA"/>
</dbReference>
<accession>A0AAW0WAZ9</accession>
<feature type="coiled-coil region" evidence="6">
    <location>
        <begin position="845"/>
        <end position="872"/>
    </location>
</feature>
<sequence>KEMNGEENAVLHTSPVDEEITITKEEYENLCSASDEVTVLRAQIDLLQKEITNLNNYQARLEEDFKTAQDLLADREEEINQLSEEIEDSVPLPLPSETIQMQDRCLRLEEQVVALQETLSETRAISREYEEEIEKLNLRAKEFNEEVKELQGSIKLLREEVKQKDEVLNEKEIVLQEIKHQMKTDADQHKQKQIELCNGVKVLREQLEQVKQQHREQLTALQRKTVEVAELSTQVDLVHSEMHERLSHSNREITQLEQQYQKEISDLKEEQILREKQLCSDYEERMAAQVSDLSVKLGKDKEEAVARQQRFYESALREANLEKEQIQKELQEHLQIADLCNRSQQTSHLCDSLDALNAGVKQELDKSGQLDNTLVSYVKHGHARGELELSTRASSAVSDLSEEDEPCVVANKIQRLMNKVHREGIEMLTLIELMFLQKHQTHLDSSQKSLISKSGLIASGSAEGSIADSEERSHQYGLRTGVAPGERTQLLRHMAALEEELSKSEKEMKAKVGLVEFQLEQEKMSGAEWKLSFESEKKRTQELMEQLRQLKLGSVDRISELTLLRSQLYILQLQYQKTREENINLSESLESSKKEVETLTEALQAERNNFSRVSKVLNQQRRMAAATRAQQENVIKGLHNTLEKERERIMGLYTQMAEAANQHPGERPDRTCTTSRLMELEKAPAVKDGSTVGRSAVEDLKMQLVIQQERFTEIQRLYERERLKVVTQNEQAHAERARARVDLMEEQGKYAELTKTVRNLEMEKDSLMRQISHDRERLQYQESRIRELEGEKRKLEGDLRAQADAHQAASHRAREEDAELHISYTRTLNKLGEAEAELCTLHQKLRIMTKDLELAREKEQQLQKDLATEKMAINRLGLSALARINNLDDYFELQLEENLELCKSVLRLTDDRQFTRKKIVELENTVADLTRQLNKSNASTNKSPDIEKVLKMERSVWERERASLQNIISQKETEVTRLQTEAGSRMPQNIGNAQLNDERMQYICGKYIRSEHWRKALIWQKRYLLVVIKGFRENEENALSRLHTMASRVNGTVQAEAAEVMSNFRVQPTHRFRVGVLAVIAINRMKNMVQRYLRKRQFGPQIFFSLPHPAFTITSTPEASESSRRGSYDQGIAGRSFINTFTGQTPPTKGPSSISNQLWSAPSSSRRNLFHEEDSPRLNEYIERLDNIHSALGLNPKNI</sequence>
<dbReference type="GO" id="GO:0060090">
    <property type="term" value="F:molecular adaptor activity"/>
    <property type="evidence" value="ECO:0007669"/>
    <property type="project" value="InterPro"/>
</dbReference>
<feature type="coiled-coil region" evidence="6">
    <location>
        <begin position="200"/>
        <end position="273"/>
    </location>
</feature>
<protein>
    <recommendedName>
        <fullName evidence="7">Pericentrin/AKAP-450 centrosomal targeting domain-containing protein</fullName>
    </recommendedName>
</protein>
<evidence type="ECO:0000313" key="9">
    <source>
        <dbReference type="Proteomes" id="UP001445076"/>
    </source>
</evidence>
<keyword evidence="2" id="KW-0963">Cytoplasm</keyword>
<keyword evidence="9" id="KW-1185">Reference proteome</keyword>
<feature type="coiled-coil region" evidence="6">
    <location>
        <begin position="37"/>
        <end position="174"/>
    </location>
</feature>
<dbReference type="GO" id="GO:0005813">
    <property type="term" value="C:centrosome"/>
    <property type="evidence" value="ECO:0007669"/>
    <property type="project" value="UniProtKB-SubCell"/>
</dbReference>
<gene>
    <name evidence="8" type="ORF">OTU49_009615</name>
</gene>
<dbReference type="PANTHER" id="PTHR44981:SF2">
    <property type="entry name" value="PERICENTRIN-LIKE PROTEIN, ISOFORM F"/>
    <property type="match status" value="1"/>
</dbReference>
<dbReference type="Pfam" id="PF10495">
    <property type="entry name" value="PACT_coil_coil"/>
    <property type="match status" value="1"/>
</dbReference>
<feature type="coiled-coil region" evidence="6">
    <location>
        <begin position="912"/>
        <end position="981"/>
    </location>
</feature>
<evidence type="ECO:0000256" key="6">
    <source>
        <dbReference type="SAM" id="Coils"/>
    </source>
</evidence>
<dbReference type="GO" id="GO:0005737">
    <property type="term" value="C:cytoplasm"/>
    <property type="evidence" value="ECO:0007669"/>
    <property type="project" value="UniProtKB-ARBA"/>
</dbReference>
<evidence type="ECO:0000256" key="2">
    <source>
        <dbReference type="ARBA" id="ARBA00022490"/>
    </source>
</evidence>
<dbReference type="Proteomes" id="UP001445076">
    <property type="component" value="Unassembled WGS sequence"/>
</dbReference>
<evidence type="ECO:0000256" key="1">
    <source>
        <dbReference type="ARBA" id="ARBA00004300"/>
    </source>
</evidence>
<feature type="non-terminal residue" evidence="8">
    <location>
        <position position="1"/>
    </location>
</feature>
<evidence type="ECO:0000256" key="3">
    <source>
        <dbReference type="ARBA" id="ARBA00022553"/>
    </source>
</evidence>
<feature type="coiled-coil region" evidence="6">
    <location>
        <begin position="727"/>
        <end position="805"/>
    </location>
</feature>
<feature type="coiled-coil region" evidence="6">
    <location>
        <begin position="309"/>
        <end position="336"/>
    </location>
</feature>
<evidence type="ECO:0000259" key="7">
    <source>
        <dbReference type="Pfam" id="PF10495"/>
    </source>
</evidence>
<evidence type="ECO:0000256" key="4">
    <source>
        <dbReference type="ARBA" id="ARBA00023054"/>
    </source>
</evidence>
<evidence type="ECO:0000256" key="5">
    <source>
        <dbReference type="ARBA" id="ARBA00023212"/>
    </source>
</evidence>
<comment type="subcellular location">
    <subcellularLocation>
        <location evidence="1">Cytoplasm</location>
        <location evidence="1">Cytoskeleton</location>
        <location evidence="1">Microtubule organizing center</location>
        <location evidence="1">Centrosome</location>
    </subcellularLocation>
</comment>
<comment type="caution">
    <text evidence="8">The sequence shown here is derived from an EMBL/GenBank/DDBJ whole genome shotgun (WGS) entry which is preliminary data.</text>
</comment>
<feature type="domain" description="Pericentrin/AKAP-450 centrosomal targeting" evidence="7">
    <location>
        <begin position="1006"/>
        <end position="1091"/>
    </location>
</feature>
<organism evidence="8 9">
    <name type="scientific">Cherax quadricarinatus</name>
    <name type="common">Australian red claw crayfish</name>
    <dbReference type="NCBI Taxonomy" id="27406"/>
    <lineage>
        <taxon>Eukaryota</taxon>
        <taxon>Metazoa</taxon>
        <taxon>Ecdysozoa</taxon>
        <taxon>Arthropoda</taxon>
        <taxon>Crustacea</taxon>
        <taxon>Multicrustacea</taxon>
        <taxon>Malacostraca</taxon>
        <taxon>Eumalacostraca</taxon>
        <taxon>Eucarida</taxon>
        <taxon>Decapoda</taxon>
        <taxon>Pleocyemata</taxon>
        <taxon>Astacidea</taxon>
        <taxon>Parastacoidea</taxon>
        <taxon>Parastacidae</taxon>
        <taxon>Cherax</taxon>
    </lineage>
</organism>
<reference evidence="8 9" key="1">
    <citation type="journal article" date="2024" name="BMC Genomics">
        <title>Genome assembly of redclaw crayfish (Cherax quadricarinatus) provides insights into its immune adaptation and hypoxia tolerance.</title>
        <authorList>
            <person name="Liu Z."/>
            <person name="Zheng J."/>
            <person name="Li H."/>
            <person name="Fang K."/>
            <person name="Wang S."/>
            <person name="He J."/>
            <person name="Zhou D."/>
            <person name="Weng S."/>
            <person name="Chi M."/>
            <person name="Gu Z."/>
            <person name="He J."/>
            <person name="Li F."/>
            <person name="Wang M."/>
        </authorList>
    </citation>
    <scope>NUCLEOTIDE SEQUENCE [LARGE SCALE GENOMIC DNA]</scope>
    <source>
        <strain evidence="8">ZL_2023a</strain>
    </source>
</reference>
<dbReference type="InterPro" id="IPR019528">
    <property type="entry name" value="PACT_domain"/>
</dbReference>
<feature type="coiled-coil region" evidence="6">
    <location>
        <begin position="575"/>
        <end position="662"/>
    </location>
</feature>
<keyword evidence="3" id="KW-0597">Phosphoprotein</keyword>
<dbReference type="AlphaFoldDB" id="A0AAW0WAZ9"/>
<keyword evidence="5" id="KW-0206">Cytoskeleton</keyword>
<feature type="coiled-coil region" evidence="6">
    <location>
        <begin position="487"/>
        <end position="550"/>
    </location>
</feature>
<dbReference type="GO" id="GO:0007165">
    <property type="term" value="P:signal transduction"/>
    <property type="evidence" value="ECO:0007669"/>
    <property type="project" value="InterPro"/>
</dbReference>